<protein>
    <recommendedName>
        <fullName evidence="5">Chromosome segregation ATPase</fullName>
    </recommendedName>
</protein>
<comment type="caution">
    <text evidence="3">The sequence shown here is derived from an EMBL/GenBank/DDBJ whole genome shotgun (WGS) entry which is preliminary data.</text>
</comment>
<keyword evidence="4" id="KW-1185">Reference proteome</keyword>
<evidence type="ECO:0008006" key="5">
    <source>
        <dbReference type="Google" id="ProtNLM"/>
    </source>
</evidence>
<sequence length="352" mass="39099">MIYFALYFGLGFLLAVLLVTFVMPAYRRRIEAKAFRRFRDTMPVSFEEVQAERDRLRAEHAMAVRKLEITSSKASEKSRLLALELERDRSERTRIERVLDQSRSLIADLEGAEASAATALADARARIDATANEAERLKREIAERTEQLSRFERLYEEASLACADLKISLASRESEIDRLNAQASMMKKQSREISKTHNETVNEIQGLELAKASAELRVKQLEEKLQGMMSKLADTEERLERRDRDYALLKGENTASADVDARIAALEADRAHLEAQLLALRQAGDAASSSAGDGKLREELSKMAAQMVQLTALLEGEATPLAAILEKADADQPGAPPSIAARVAALRQKAKA</sequence>
<evidence type="ECO:0000256" key="2">
    <source>
        <dbReference type="SAM" id="Phobius"/>
    </source>
</evidence>
<evidence type="ECO:0000313" key="3">
    <source>
        <dbReference type="EMBL" id="GHC65337.1"/>
    </source>
</evidence>
<reference evidence="3" key="1">
    <citation type="journal article" date="2014" name="Int. J. Syst. Evol. Microbiol.">
        <title>Complete genome sequence of Corynebacterium casei LMG S-19264T (=DSM 44701T), isolated from a smear-ripened cheese.</title>
        <authorList>
            <consortium name="US DOE Joint Genome Institute (JGI-PGF)"/>
            <person name="Walter F."/>
            <person name="Albersmeier A."/>
            <person name="Kalinowski J."/>
            <person name="Ruckert C."/>
        </authorList>
    </citation>
    <scope>NUCLEOTIDE SEQUENCE</scope>
    <source>
        <strain evidence="3">KCTC 42097</strain>
    </source>
</reference>
<dbReference type="RefSeq" id="WP_189488118.1">
    <property type="nucleotide sequence ID" value="NZ_BMZO01000002.1"/>
</dbReference>
<evidence type="ECO:0000256" key="1">
    <source>
        <dbReference type="SAM" id="Coils"/>
    </source>
</evidence>
<name>A0A8J3GF87_9HYPH</name>
<reference evidence="3" key="2">
    <citation type="submission" date="2020-09" db="EMBL/GenBank/DDBJ databases">
        <authorList>
            <person name="Sun Q."/>
            <person name="Kim S."/>
        </authorList>
    </citation>
    <scope>NUCLEOTIDE SEQUENCE</scope>
    <source>
        <strain evidence="3">KCTC 42097</strain>
    </source>
</reference>
<accession>A0A8J3GF87</accession>
<proteinExistence type="predicted"/>
<gene>
    <name evidence="3" type="ORF">GCM10010136_07980</name>
</gene>
<keyword evidence="1" id="KW-0175">Coiled coil</keyword>
<dbReference type="Proteomes" id="UP000641137">
    <property type="component" value="Unassembled WGS sequence"/>
</dbReference>
<feature type="coiled-coil region" evidence="1">
    <location>
        <begin position="120"/>
        <end position="283"/>
    </location>
</feature>
<keyword evidence="2" id="KW-0472">Membrane</keyword>
<organism evidence="3 4">
    <name type="scientific">Limoniibacter endophyticus</name>
    <dbReference type="NCBI Taxonomy" id="1565040"/>
    <lineage>
        <taxon>Bacteria</taxon>
        <taxon>Pseudomonadati</taxon>
        <taxon>Pseudomonadota</taxon>
        <taxon>Alphaproteobacteria</taxon>
        <taxon>Hyphomicrobiales</taxon>
        <taxon>Bartonellaceae</taxon>
        <taxon>Limoniibacter</taxon>
    </lineage>
</organism>
<keyword evidence="2" id="KW-0812">Transmembrane</keyword>
<dbReference type="EMBL" id="BMZO01000002">
    <property type="protein sequence ID" value="GHC65337.1"/>
    <property type="molecule type" value="Genomic_DNA"/>
</dbReference>
<dbReference type="Gene3D" id="1.10.287.1490">
    <property type="match status" value="1"/>
</dbReference>
<evidence type="ECO:0000313" key="4">
    <source>
        <dbReference type="Proteomes" id="UP000641137"/>
    </source>
</evidence>
<feature type="transmembrane region" description="Helical" evidence="2">
    <location>
        <begin position="6"/>
        <end position="26"/>
    </location>
</feature>
<keyword evidence="2" id="KW-1133">Transmembrane helix</keyword>
<dbReference type="AlphaFoldDB" id="A0A8J3GF87"/>